<dbReference type="Proteomes" id="UP000475532">
    <property type="component" value="Unassembled WGS sequence"/>
</dbReference>
<dbReference type="AlphaFoldDB" id="A0A6L9QBA4"/>
<sequence>MCVEVAAVNASTIAARDSKNPQGPVLHFTPGEWTALLTRIKQDSVH</sequence>
<evidence type="ECO:0000313" key="2">
    <source>
        <dbReference type="EMBL" id="NEA21933.1"/>
    </source>
</evidence>
<accession>A0A6L9QBA4</accession>
<dbReference type="EMBL" id="JAAGLI010000144">
    <property type="protein sequence ID" value="NEA21933.1"/>
    <property type="molecule type" value="Genomic_DNA"/>
</dbReference>
<gene>
    <name evidence="2" type="ORF">G3I70_05385</name>
</gene>
<feature type="domain" description="DUF397" evidence="1">
    <location>
        <begin position="2"/>
        <end position="41"/>
    </location>
</feature>
<evidence type="ECO:0000313" key="3">
    <source>
        <dbReference type="Proteomes" id="UP000475532"/>
    </source>
</evidence>
<evidence type="ECO:0000259" key="1">
    <source>
        <dbReference type="Pfam" id="PF04149"/>
    </source>
</evidence>
<dbReference type="InterPro" id="IPR007278">
    <property type="entry name" value="DUF397"/>
</dbReference>
<dbReference type="Pfam" id="PF04149">
    <property type="entry name" value="DUF397"/>
    <property type="match status" value="1"/>
</dbReference>
<protein>
    <submittedName>
        <fullName evidence="2">DUF397 domain-containing protein</fullName>
    </submittedName>
</protein>
<organism evidence="2 3">
    <name type="scientific">Actinomadura bangladeshensis</name>
    <dbReference type="NCBI Taxonomy" id="453573"/>
    <lineage>
        <taxon>Bacteria</taxon>
        <taxon>Bacillati</taxon>
        <taxon>Actinomycetota</taxon>
        <taxon>Actinomycetes</taxon>
        <taxon>Streptosporangiales</taxon>
        <taxon>Thermomonosporaceae</taxon>
        <taxon>Actinomadura</taxon>
    </lineage>
</organism>
<comment type="caution">
    <text evidence="2">The sequence shown here is derived from an EMBL/GenBank/DDBJ whole genome shotgun (WGS) entry which is preliminary data.</text>
</comment>
<proteinExistence type="predicted"/>
<reference evidence="2 3" key="1">
    <citation type="submission" date="2020-01" db="EMBL/GenBank/DDBJ databases">
        <title>Insect and environment-associated Actinomycetes.</title>
        <authorList>
            <person name="Currrie C."/>
            <person name="Chevrette M."/>
            <person name="Carlson C."/>
            <person name="Stubbendieck R."/>
            <person name="Wendt-Pienkowski E."/>
        </authorList>
    </citation>
    <scope>NUCLEOTIDE SEQUENCE [LARGE SCALE GENOMIC DNA]</scope>
    <source>
        <strain evidence="2 3">SID10258</strain>
    </source>
</reference>
<name>A0A6L9QBA4_9ACTN</name>